<protein>
    <submittedName>
        <fullName evidence="1">Uncharacterized protein</fullName>
    </submittedName>
</protein>
<name>A0A2H0VCL7_9BACT</name>
<gene>
    <name evidence="1" type="ORF">COT91_04575</name>
</gene>
<evidence type="ECO:0000313" key="1">
    <source>
        <dbReference type="EMBL" id="PIR96836.1"/>
    </source>
</evidence>
<dbReference type="EMBL" id="PFAJ01000060">
    <property type="protein sequence ID" value="PIR96836.1"/>
    <property type="molecule type" value="Genomic_DNA"/>
</dbReference>
<accession>A0A2H0VCL7</accession>
<dbReference type="AlphaFoldDB" id="A0A2H0VCL7"/>
<proteinExistence type="predicted"/>
<sequence>MILPKVRASRLRLGDKIAAAKNPVRPRKNTAEGWCGGNSAVFLQKIEASPAALLVQSRTQQKSFLFLLEEKIRRAQYQKCRENFFAGWRVPASGGGLASLVWFRSAILDKISSSQTVKTHQYRT</sequence>
<reference evidence="2" key="1">
    <citation type="submission" date="2017-09" db="EMBL/GenBank/DDBJ databases">
        <title>Depth-based differentiation of microbial function through sediment-hosted aquifers and enrichment of novel symbionts in the deep terrestrial subsurface.</title>
        <authorList>
            <person name="Probst A.J."/>
            <person name="Ladd B."/>
            <person name="Jarett J.K."/>
            <person name="Geller-Mcgrath D.E."/>
            <person name="Sieber C.M.K."/>
            <person name="Emerson J.B."/>
            <person name="Anantharaman K."/>
            <person name="Thomas B.C."/>
            <person name="Malmstrom R."/>
            <person name="Stieglmeier M."/>
            <person name="Klingl A."/>
            <person name="Woyke T."/>
            <person name="Ryan C.M."/>
            <person name="Banfield J.F."/>
        </authorList>
    </citation>
    <scope>NUCLEOTIDE SEQUENCE [LARGE SCALE GENOMIC DNA]</scope>
</reference>
<evidence type="ECO:0000313" key="2">
    <source>
        <dbReference type="Proteomes" id="UP000230557"/>
    </source>
</evidence>
<comment type="caution">
    <text evidence="1">The sequence shown here is derived from an EMBL/GenBank/DDBJ whole genome shotgun (WGS) entry which is preliminary data.</text>
</comment>
<dbReference type="Proteomes" id="UP000230557">
    <property type="component" value="Unassembled WGS sequence"/>
</dbReference>
<organism evidence="1 2">
    <name type="scientific">Candidatus Doudnabacteria bacterium CG10_big_fil_rev_8_21_14_0_10_41_10</name>
    <dbReference type="NCBI Taxonomy" id="1974551"/>
    <lineage>
        <taxon>Bacteria</taxon>
        <taxon>Candidatus Doudnaibacteriota</taxon>
    </lineage>
</organism>